<feature type="domain" description="Putative Flp pilus-assembly TadG-like N-terminal" evidence="2">
    <location>
        <begin position="18"/>
        <end position="62"/>
    </location>
</feature>
<dbReference type="Proteomes" id="UP000290819">
    <property type="component" value="Unassembled WGS sequence"/>
</dbReference>
<dbReference type="InterPro" id="IPR036465">
    <property type="entry name" value="vWFA_dom_sf"/>
</dbReference>
<comment type="caution">
    <text evidence="3">The sequence shown here is derived from an EMBL/GenBank/DDBJ whole genome shotgun (WGS) entry which is preliminary data.</text>
</comment>
<name>A0A4Q1URE9_9BRAD</name>
<sequence>MRAAFRIFSRRFARDQRGNVAVIFALCCVPLITFVGCAVDYSRATQVRSKLQAAADAASVGAIAKASPAFAAAGTMTSDGSISVGVTDAKNIFDANRANLTGYTLDSVTPTVVKSGSTVNSTVSFTATINTMFLGLIGKTALTMSGTSTSTANMPLYVDFYLLLDNSPSMGVAATPTDITNMQAKTGGCAFACHDTSKSAGTSNYDIAKANGITTRIDVVRQASANLMDTAQNTQTYTNQFRMAIYDFGAASATIGLRSLFSLSSSLTSAKTAAGSIDLMAVAGQNDSYTADKDTPFTTIFPAINSAIASPGTGTSASPLKYLFFVSDGVADETNSSTTMCSVSSASYPLYTPTNRCQSPINPALCTTIKNRGIKIAVLYTTYQPPTDNWYNTWISPFNAGTWGPSPNSKIAQNMQSCASPGFYFEVSPTQGISDAMNALFKKAVADARISG</sequence>
<organism evidence="3 4">
    <name type="scientific">Bradyrhizobium betae</name>
    <dbReference type="NCBI Taxonomy" id="244734"/>
    <lineage>
        <taxon>Bacteria</taxon>
        <taxon>Pseudomonadati</taxon>
        <taxon>Pseudomonadota</taxon>
        <taxon>Alphaproteobacteria</taxon>
        <taxon>Hyphomicrobiales</taxon>
        <taxon>Nitrobacteraceae</taxon>
        <taxon>Bradyrhizobium</taxon>
    </lineage>
</organism>
<evidence type="ECO:0000259" key="2">
    <source>
        <dbReference type="Pfam" id="PF13400"/>
    </source>
</evidence>
<accession>A0A4Q1URE9</accession>
<dbReference type="Pfam" id="PF13400">
    <property type="entry name" value="Tad"/>
    <property type="match status" value="1"/>
</dbReference>
<keyword evidence="1" id="KW-0812">Transmembrane</keyword>
<keyword evidence="1" id="KW-1133">Transmembrane helix</keyword>
<evidence type="ECO:0000313" key="4">
    <source>
        <dbReference type="Proteomes" id="UP000290819"/>
    </source>
</evidence>
<dbReference type="InterPro" id="IPR028087">
    <property type="entry name" value="Tad_N"/>
</dbReference>
<keyword evidence="1" id="KW-0472">Membrane</keyword>
<feature type="transmembrane region" description="Helical" evidence="1">
    <location>
        <begin position="20"/>
        <end position="41"/>
    </location>
</feature>
<evidence type="ECO:0000256" key="1">
    <source>
        <dbReference type="SAM" id="Phobius"/>
    </source>
</evidence>
<gene>
    <name evidence="3" type="ORF">B5V03_29790</name>
</gene>
<evidence type="ECO:0000313" key="3">
    <source>
        <dbReference type="EMBL" id="RXT39332.1"/>
    </source>
</evidence>
<dbReference type="RefSeq" id="WP_129274015.1">
    <property type="nucleotide sequence ID" value="NZ_MZXW01000041.1"/>
</dbReference>
<reference evidence="3 4" key="1">
    <citation type="submission" date="2017-03" db="EMBL/GenBank/DDBJ databases">
        <authorList>
            <person name="Safronova V.I."/>
            <person name="Sazanova A.L."/>
            <person name="Chirak E.R."/>
        </authorList>
    </citation>
    <scope>NUCLEOTIDE SEQUENCE [LARGE SCALE GENOMIC DNA]</scope>
    <source>
        <strain evidence="3 4">Opo-243</strain>
    </source>
</reference>
<protein>
    <submittedName>
        <fullName evidence="3">Pilus assembly protein TadG</fullName>
    </submittedName>
</protein>
<dbReference type="AlphaFoldDB" id="A0A4Q1URE9"/>
<dbReference type="SUPFAM" id="SSF53300">
    <property type="entry name" value="vWA-like"/>
    <property type="match status" value="1"/>
</dbReference>
<keyword evidence="4" id="KW-1185">Reference proteome</keyword>
<dbReference type="EMBL" id="MZXW01000041">
    <property type="protein sequence ID" value="RXT39332.1"/>
    <property type="molecule type" value="Genomic_DNA"/>
</dbReference>
<proteinExistence type="predicted"/>
<dbReference type="OrthoDB" id="7624353at2"/>